<evidence type="ECO:0000256" key="1">
    <source>
        <dbReference type="ARBA" id="ARBA00022491"/>
    </source>
</evidence>
<evidence type="ECO:0000256" key="4">
    <source>
        <dbReference type="ARBA" id="ARBA00023163"/>
    </source>
</evidence>
<dbReference type="Pfam" id="PF13411">
    <property type="entry name" value="MerR_1"/>
    <property type="match status" value="1"/>
</dbReference>
<sequence length="125" mass="14765">MFTIGKLAKMTDSSIETIRYYQRIGLMRIPEQQGNYRFYSNQDVETLSFIQKGKDAGLQLSEIHELLKLQIDDRDQVRKVIEQRLEKIDLRIKELKALKKRLSSWVDECKSTDENCCPILKELKQ</sequence>
<dbReference type="PANTHER" id="PTHR30204:SF69">
    <property type="entry name" value="MERR-FAMILY TRANSCRIPTIONAL REGULATOR"/>
    <property type="match status" value="1"/>
</dbReference>
<gene>
    <name evidence="6" type="ORF">SKM48_11220</name>
</gene>
<reference evidence="6 7" key="1">
    <citation type="journal article" date="2024" name="Syst. Appl. Microbiol.">
        <title>Evidence for the occurrence of Acinetobacter faecalis in cattle feces and its emended description.</title>
        <authorList>
            <person name="Kyselkova M."/>
            <person name="Xanthopoulou K."/>
            <person name="Shestivska V."/>
            <person name="Spanelova P."/>
            <person name="Maixnerova M."/>
            <person name="Higgins P.G."/>
            <person name="Nemec A."/>
        </authorList>
    </citation>
    <scope>NUCLEOTIDE SEQUENCE [LARGE SCALE GENOMIC DNA]</scope>
    <source>
        <strain evidence="6 7">ANC 7225</strain>
    </source>
</reference>
<keyword evidence="2" id="KW-0805">Transcription regulation</keyword>
<keyword evidence="3" id="KW-0238">DNA-binding</keyword>
<evidence type="ECO:0000313" key="6">
    <source>
        <dbReference type="EMBL" id="MDY6551312.1"/>
    </source>
</evidence>
<dbReference type="InterPro" id="IPR009061">
    <property type="entry name" value="DNA-bd_dom_put_sf"/>
</dbReference>
<dbReference type="InterPro" id="IPR000551">
    <property type="entry name" value="MerR-type_HTH_dom"/>
</dbReference>
<evidence type="ECO:0000313" key="7">
    <source>
        <dbReference type="Proteomes" id="UP001284094"/>
    </source>
</evidence>
<dbReference type="SUPFAM" id="SSF46955">
    <property type="entry name" value="Putative DNA-binding domain"/>
    <property type="match status" value="1"/>
</dbReference>
<feature type="domain" description="HTH merR-type" evidence="5">
    <location>
        <begin position="1"/>
        <end position="69"/>
    </location>
</feature>
<dbReference type="EMBL" id="JAXHPO010000062">
    <property type="protein sequence ID" value="MDY6551312.1"/>
    <property type="molecule type" value="Genomic_DNA"/>
</dbReference>
<dbReference type="SMART" id="SM00422">
    <property type="entry name" value="HTH_MERR"/>
    <property type="match status" value="1"/>
</dbReference>
<name>A0ABU5GLP1_9GAMM</name>
<protein>
    <submittedName>
        <fullName evidence="6">MerR family transcriptional regulator</fullName>
    </submittedName>
</protein>
<dbReference type="RefSeq" id="WP_321104427.1">
    <property type="nucleotide sequence ID" value="NZ_JAXHPO010000062.1"/>
</dbReference>
<comment type="caution">
    <text evidence="6">The sequence shown here is derived from an EMBL/GenBank/DDBJ whole genome shotgun (WGS) entry which is preliminary data.</text>
</comment>
<evidence type="ECO:0000256" key="3">
    <source>
        <dbReference type="ARBA" id="ARBA00023125"/>
    </source>
</evidence>
<dbReference type="PROSITE" id="PS50937">
    <property type="entry name" value="HTH_MERR_2"/>
    <property type="match status" value="1"/>
</dbReference>
<dbReference type="PRINTS" id="PR00040">
    <property type="entry name" value="HTHMERR"/>
</dbReference>
<accession>A0ABU5GLP1</accession>
<dbReference type="Proteomes" id="UP001284094">
    <property type="component" value="Unassembled WGS sequence"/>
</dbReference>
<evidence type="ECO:0000259" key="5">
    <source>
        <dbReference type="PROSITE" id="PS50937"/>
    </source>
</evidence>
<keyword evidence="7" id="KW-1185">Reference proteome</keyword>
<dbReference type="PANTHER" id="PTHR30204">
    <property type="entry name" value="REDOX-CYCLING DRUG-SENSING TRANSCRIPTIONAL ACTIVATOR SOXR"/>
    <property type="match status" value="1"/>
</dbReference>
<organism evidence="6 7">
    <name type="scientific">Acinetobacter faecalis</name>
    <dbReference type="NCBI Taxonomy" id="2665161"/>
    <lineage>
        <taxon>Bacteria</taxon>
        <taxon>Pseudomonadati</taxon>
        <taxon>Pseudomonadota</taxon>
        <taxon>Gammaproteobacteria</taxon>
        <taxon>Moraxellales</taxon>
        <taxon>Moraxellaceae</taxon>
        <taxon>Acinetobacter</taxon>
    </lineage>
</organism>
<evidence type="ECO:0000256" key="2">
    <source>
        <dbReference type="ARBA" id="ARBA00023015"/>
    </source>
</evidence>
<proteinExistence type="predicted"/>
<dbReference type="InterPro" id="IPR047057">
    <property type="entry name" value="MerR_fam"/>
</dbReference>
<keyword evidence="4" id="KW-0804">Transcription</keyword>
<keyword evidence="1" id="KW-0678">Repressor</keyword>
<dbReference type="Gene3D" id="1.10.1660.10">
    <property type="match status" value="1"/>
</dbReference>